<keyword evidence="1" id="KW-0812">Transmembrane</keyword>
<dbReference type="InParanoid" id="A0A251UK47"/>
<dbReference type="Gramene" id="mRNA:HanXRQr2_Chr06g0253401">
    <property type="protein sequence ID" value="mRNA:HanXRQr2_Chr06g0253401"/>
    <property type="gene ID" value="HanXRQr2_Chr06g0253401"/>
</dbReference>
<dbReference type="Pfam" id="PF05212">
    <property type="entry name" value="DUF707"/>
    <property type="match status" value="1"/>
</dbReference>
<dbReference type="OMA" id="PNRGFTW"/>
<dbReference type="PANTHER" id="PTHR31210">
    <property type="entry name" value="OS06G0731900 PROTEIN"/>
    <property type="match status" value="1"/>
</dbReference>
<name>A0A251UK47_HELAN</name>
<dbReference type="AlphaFoldDB" id="A0A251UK47"/>
<proteinExistence type="predicted"/>
<reference evidence="3" key="2">
    <citation type="submission" date="2017-02" db="EMBL/GenBank/DDBJ databases">
        <title>Sunflower complete genome.</title>
        <authorList>
            <person name="Langlade N."/>
            <person name="Munos S."/>
        </authorList>
    </citation>
    <scope>NUCLEOTIDE SEQUENCE [LARGE SCALE GENOMIC DNA]</scope>
    <source>
        <tissue evidence="3">Leaves</tissue>
    </source>
</reference>
<reference evidence="2" key="3">
    <citation type="submission" date="2020-06" db="EMBL/GenBank/DDBJ databases">
        <title>Helianthus annuus Genome sequencing and assembly Release 2.</title>
        <authorList>
            <person name="Gouzy J."/>
            <person name="Langlade N."/>
            <person name="Munos S."/>
        </authorList>
    </citation>
    <scope>NUCLEOTIDE SEQUENCE</scope>
    <source>
        <tissue evidence="2">Leaves</tissue>
    </source>
</reference>
<dbReference type="InterPro" id="IPR007877">
    <property type="entry name" value="DUF707"/>
</dbReference>
<organism evidence="3 4">
    <name type="scientific">Helianthus annuus</name>
    <name type="common">Common sunflower</name>
    <dbReference type="NCBI Taxonomy" id="4232"/>
    <lineage>
        <taxon>Eukaryota</taxon>
        <taxon>Viridiplantae</taxon>
        <taxon>Streptophyta</taxon>
        <taxon>Embryophyta</taxon>
        <taxon>Tracheophyta</taxon>
        <taxon>Spermatophyta</taxon>
        <taxon>Magnoliopsida</taxon>
        <taxon>eudicotyledons</taxon>
        <taxon>Gunneridae</taxon>
        <taxon>Pentapetalae</taxon>
        <taxon>asterids</taxon>
        <taxon>campanulids</taxon>
        <taxon>Asterales</taxon>
        <taxon>Asteraceae</taxon>
        <taxon>Asteroideae</taxon>
        <taxon>Heliantheae alliance</taxon>
        <taxon>Heliantheae</taxon>
        <taxon>Helianthus</taxon>
    </lineage>
</organism>
<dbReference type="STRING" id="4232.A0A251UK47"/>
<feature type="transmembrane region" description="Helical" evidence="1">
    <location>
        <begin position="20"/>
        <end position="44"/>
    </location>
</feature>
<gene>
    <name evidence="3" type="ORF">HannXRQ_Chr06g0174381</name>
    <name evidence="2" type="ORF">HanXRQr2_Chr06g0253401</name>
</gene>
<keyword evidence="4" id="KW-1185">Reference proteome</keyword>
<keyword evidence="1" id="KW-0472">Membrane</keyword>
<dbReference type="PANTHER" id="PTHR31210:SF80">
    <property type="entry name" value="LYSINE KETOGLUTARATE REDUCTASE TRANS-SPLICING PROTEIN"/>
    <property type="match status" value="1"/>
</dbReference>
<reference evidence="2 4" key="1">
    <citation type="journal article" date="2017" name="Nature">
        <title>The sunflower genome provides insights into oil metabolism, flowering and Asterid evolution.</title>
        <authorList>
            <person name="Badouin H."/>
            <person name="Gouzy J."/>
            <person name="Grassa C.J."/>
            <person name="Murat F."/>
            <person name="Staton S.E."/>
            <person name="Cottret L."/>
            <person name="Lelandais-Briere C."/>
            <person name="Owens G.L."/>
            <person name="Carrere S."/>
            <person name="Mayjonade B."/>
            <person name="Legrand L."/>
            <person name="Gill N."/>
            <person name="Kane N.C."/>
            <person name="Bowers J.E."/>
            <person name="Hubner S."/>
            <person name="Bellec A."/>
            <person name="Berard A."/>
            <person name="Berges H."/>
            <person name="Blanchet N."/>
            <person name="Boniface M.C."/>
            <person name="Brunel D."/>
            <person name="Catrice O."/>
            <person name="Chaidir N."/>
            <person name="Claudel C."/>
            <person name="Donnadieu C."/>
            <person name="Faraut T."/>
            <person name="Fievet G."/>
            <person name="Helmstetter N."/>
            <person name="King M."/>
            <person name="Knapp S.J."/>
            <person name="Lai Z."/>
            <person name="Le Paslier M.C."/>
            <person name="Lippi Y."/>
            <person name="Lorenzon L."/>
            <person name="Mandel J.R."/>
            <person name="Marage G."/>
            <person name="Marchand G."/>
            <person name="Marquand E."/>
            <person name="Bret-Mestries E."/>
            <person name="Morien E."/>
            <person name="Nambeesan S."/>
            <person name="Nguyen T."/>
            <person name="Pegot-Espagnet P."/>
            <person name="Pouilly N."/>
            <person name="Raftis F."/>
            <person name="Sallet E."/>
            <person name="Schiex T."/>
            <person name="Thomas J."/>
            <person name="Vandecasteele C."/>
            <person name="Vares D."/>
            <person name="Vear F."/>
            <person name="Vautrin S."/>
            <person name="Crespi M."/>
            <person name="Mangin B."/>
            <person name="Burke J.M."/>
            <person name="Salse J."/>
            <person name="Munos S."/>
            <person name="Vincourt P."/>
            <person name="Rieseberg L.H."/>
            <person name="Langlade N.B."/>
        </authorList>
    </citation>
    <scope>NUCLEOTIDE SEQUENCE [LARGE SCALE GENOMIC DNA]</scope>
    <source>
        <strain evidence="4">cv. SF193</strain>
        <tissue evidence="2">Leaves</tissue>
    </source>
</reference>
<keyword evidence="1" id="KW-1133">Transmembrane helix</keyword>
<dbReference type="OrthoDB" id="9985979at2759"/>
<accession>A0A251UK47</accession>
<evidence type="ECO:0000313" key="2">
    <source>
        <dbReference type="EMBL" id="KAF5801896.1"/>
    </source>
</evidence>
<dbReference type="EMBL" id="CM007895">
    <property type="protein sequence ID" value="OTG22701.1"/>
    <property type="molecule type" value="Genomic_DNA"/>
</dbReference>
<sequence>MDFEGSKRKGNSNRRKSNEFARLLATISVGILFGFFIGSSFPAFSPSKIKLIPPIDTYLWDKNSGHSTQTILNVISVTKDNVSKEAQGDPSKIWVSSNPRGAERLPPAILAAESDLYPRRLFGKPSEDITIKPKYLITFTVGQNQKPNIDKAVKKFSENFTVLLFHYDGKTTEWDEFEWSKRAIHISVPKQTKWWYAKRFLHPDIVAPYDYIFIWDEDLGVDHFNAEEYIKLVRKHGLEISQPGLDHSSRGLTWQMTRRRGDREVHKETEERPGWCSDPHLPPCAAFVEIMAPVFSREVWRCVWHLIQNDLVHGWGLDFALQKCVEPAHEKIGVVDAQWIVHQGLPSLGNQGQGENGKQPWQGVRQRCQSEWKMFRERVSNADKEYYKSIGVDPLNITTH</sequence>
<evidence type="ECO:0008006" key="5">
    <source>
        <dbReference type="Google" id="ProtNLM"/>
    </source>
</evidence>
<dbReference type="EMBL" id="MNCJ02000321">
    <property type="protein sequence ID" value="KAF5801896.1"/>
    <property type="molecule type" value="Genomic_DNA"/>
</dbReference>
<dbReference type="Proteomes" id="UP000215914">
    <property type="component" value="Chromosome 6"/>
</dbReference>
<protein>
    <recommendedName>
        <fullName evidence="5">Lysine ketoglutarate reductase trans-splicing protein</fullName>
    </recommendedName>
</protein>
<evidence type="ECO:0000313" key="3">
    <source>
        <dbReference type="EMBL" id="OTG22701.1"/>
    </source>
</evidence>
<evidence type="ECO:0000256" key="1">
    <source>
        <dbReference type="SAM" id="Phobius"/>
    </source>
</evidence>
<evidence type="ECO:0000313" key="4">
    <source>
        <dbReference type="Proteomes" id="UP000215914"/>
    </source>
</evidence>